<dbReference type="NCBIfam" id="TIGR00318">
    <property type="entry name" value="cyaB"/>
    <property type="match status" value="1"/>
</dbReference>
<proteinExistence type="predicted"/>
<dbReference type="Proteomes" id="UP000230238">
    <property type="component" value="Unassembled WGS sequence"/>
</dbReference>
<dbReference type="InterPro" id="IPR033469">
    <property type="entry name" value="CYTH-like_dom_sf"/>
</dbReference>
<dbReference type="Pfam" id="PF01928">
    <property type="entry name" value="CYTH"/>
    <property type="match status" value="1"/>
</dbReference>
<dbReference type="PROSITE" id="PS51707">
    <property type="entry name" value="CYTH"/>
    <property type="match status" value="1"/>
</dbReference>
<evidence type="ECO:0000313" key="2">
    <source>
        <dbReference type="EMBL" id="PIY96052.1"/>
    </source>
</evidence>
<dbReference type="EMBL" id="PFME01000023">
    <property type="protein sequence ID" value="PIY96052.1"/>
    <property type="molecule type" value="Genomic_DNA"/>
</dbReference>
<organism evidence="2 3">
    <name type="scientific">Candidatus Jorgensenbacteria bacterium CG_4_10_14_0_8_um_filter_39_13</name>
    <dbReference type="NCBI Taxonomy" id="1974589"/>
    <lineage>
        <taxon>Bacteria</taxon>
        <taxon>Candidatus Joergenseniibacteriota</taxon>
    </lineage>
</organism>
<dbReference type="PANTHER" id="PTHR21028">
    <property type="entry name" value="SI:CH211-156B7.4"/>
    <property type="match status" value="1"/>
</dbReference>
<name>A0A2M7RHL4_9BACT</name>
<feature type="domain" description="CYTH" evidence="1">
    <location>
        <begin position="7"/>
        <end position="172"/>
    </location>
</feature>
<sequence>MKKYMRNIEIEVRSFINRSEYKKLLNKLRREAKFIGSAQEETVYFRVENKDLRIRKDKNQAYLILKGGKIHDDFREEIEIKCDKKDFKKIEELFKKLGFEDEIHWFRKRRIYKWEDTKVFLDDTKGYGYIIELEKIGKLREKERIHKELENKLKSLGIKITPKKVFDQKFKYYKNNWRKILKLKN</sequence>
<dbReference type="PANTHER" id="PTHR21028:SF2">
    <property type="entry name" value="CYTH DOMAIN-CONTAINING PROTEIN"/>
    <property type="match status" value="1"/>
</dbReference>
<dbReference type="Gene3D" id="2.40.320.10">
    <property type="entry name" value="Hypothetical Protein Pfu-838710-001"/>
    <property type="match status" value="1"/>
</dbReference>
<dbReference type="AlphaFoldDB" id="A0A2M7RHL4"/>
<protein>
    <submittedName>
        <fullName evidence="2">Class IV adenylate cyclase</fullName>
    </submittedName>
</protein>
<accession>A0A2M7RHL4</accession>
<comment type="caution">
    <text evidence="2">The sequence shown here is derived from an EMBL/GenBank/DDBJ whole genome shotgun (WGS) entry which is preliminary data.</text>
</comment>
<evidence type="ECO:0000259" key="1">
    <source>
        <dbReference type="PROSITE" id="PS51707"/>
    </source>
</evidence>
<reference evidence="3" key="1">
    <citation type="submission" date="2017-09" db="EMBL/GenBank/DDBJ databases">
        <title>Depth-based differentiation of microbial function through sediment-hosted aquifers and enrichment of novel symbionts in the deep terrestrial subsurface.</title>
        <authorList>
            <person name="Probst A.J."/>
            <person name="Ladd B."/>
            <person name="Jarett J.K."/>
            <person name="Geller-Mcgrath D.E."/>
            <person name="Sieber C.M.K."/>
            <person name="Emerson J.B."/>
            <person name="Anantharaman K."/>
            <person name="Thomas B.C."/>
            <person name="Malmstrom R."/>
            <person name="Stieglmeier M."/>
            <person name="Klingl A."/>
            <person name="Woyke T."/>
            <person name="Ryan C.M."/>
            <person name="Banfield J.F."/>
        </authorList>
    </citation>
    <scope>NUCLEOTIDE SEQUENCE [LARGE SCALE GENOMIC DNA]</scope>
</reference>
<dbReference type="InterPro" id="IPR023577">
    <property type="entry name" value="CYTH_domain"/>
</dbReference>
<dbReference type="InterPro" id="IPR008173">
    <property type="entry name" value="Adenylyl_cyclase_CyaB"/>
</dbReference>
<dbReference type="SUPFAM" id="SSF55154">
    <property type="entry name" value="CYTH-like phosphatases"/>
    <property type="match status" value="1"/>
</dbReference>
<evidence type="ECO:0000313" key="3">
    <source>
        <dbReference type="Proteomes" id="UP000230238"/>
    </source>
</evidence>
<gene>
    <name evidence="2" type="primary">cyaB</name>
    <name evidence="2" type="ORF">COY65_01660</name>
</gene>